<dbReference type="Pfam" id="PF12833">
    <property type="entry name" value="HTH_18"/>
    <property type="match status" value="1"/>
</dbReference>
<reference evidence="5 6" key="1">
    <citation type="submission" date="2014-03" db="EMBL/GenBank/DDBJ databases">
        <title>Bradyrhizobium valentinum sp. nov., isolated from effective nodules of Lupinus mariae-josephae, a lupine endemic of basic-lime soils in Eastern Spain.</title>
        <authorList>
            <person name="Duran D."/>
            <person name="Rey L."/>
            <person name="Navarro A."/>
            <person name="Busquets A."/>
            <person name="Imperial J."/>
            <person name="Ruiz-Argueso T."/>
        </authorList>
    </citation>
    <scope>NUCLEOTIDE SEQUENCE [LARGE SCALE GENOMIC DNA]</scope>
    <source>
        <strain evidence="5 6">PAC68</strain>
    </source>
</reference>
<dbReference type="EMBL" id="LLXZ01000202">
    <property type="protein sequence ID" value="KRQ96233.1"/>
    <property type="molecule type" value="Genomic_DNA"/>
</dbReference>
<dbReference type="PANTHER" id="PTHR47894">
    <property type="entry name" value="HTH-TYPE TRANSCRIPTIONAL REGULATOR GADX"/>
    <property type="match status" value="1"/>
</dbReference>
<dbReference type="SUPFAM" id="SSF46689">
    <property type="entry name" value="Homeodomain-like"/>
    <property type="match status" value="1"/>
</dbReference>
<dbReference type="InterPro" id="IPR032687">
    <property type="entry name" value="AraC-type_N"/>
</dbReference>
<evidence type="ECO:0000256" key="2">
    <source>
        <dbReference type="ARBA" id="ARBA00023125"/>
    </source>
</evidence>
<dbReference type="Pfam" id="PF12625">
    <property type="entry name" value="Arabinose_bd"/>
    <property type="match status" value="1"/>
</dbReference>
<keyword evidence="1" id="KW-0805">Transcription regulation</keyword>
<accession>A0A0R3KKG1</accession>
<gene>
    <name evidence="5" type="ORF">CQ12_23470</name>
</gene>
<feature type="domain" description="HTH araC/xylS-type" evidence="4">
    <location>
        <begin position="208"/>
        <end position="306"/>
    </location>
</feature>
<dbReference type="Proteomes" id="UP000050863">
    <property type="component" value="Unassembled WGS sequence"/>
</dbReference>
<dbReference type="Gene3D" id="1.10.10.60">
    <property type="entry name" value="Homeodomain-like"/>
    <property type="match status" value="1"/>
</dbReference>
<dbReference type="SMART" id="SM00342">
    <property type="entry name" value="HTH_ARAC"/>
    <property type="match status" value="1"/>
</dbReference>
<dbReference type="PROSITE" id="PS01124">
    <property type="entry name" value="HTH_ARAC_FAMILY_2"/>
    <property type="match status" value="1"/>
</dbReference>
<dbReference type="GO" id="GO:0003700">
    <property type="term" value="F:DNA-binding transcription factor activity"/>
    <property type="evidence" value="ECO:0007669"/>
    <property type="project" value="InterPro"/>
</dbReference>
<dbReference type="GO" id="GO:0000976">
    <property type="term" value="F:transcription cis-regulatory region binding"/>
    <property type="evidence" value="ECO:0007669"/>
    <property type="project" value="TreeGrafter"/>
</dbReference>
<sequence>MAAAGLTTADIDDAGRRLEVKAQIKVLELAAEAIGDDLLGFHLARDFELGEIGLPYYVMSSSESLAEALRNAERYSAVANEGVRLKVRQDRDAIIEIEYANVDRSSDRHQIEFWMVALVRICRRITDCRLAPLRVTLRHSRKSAPPEFNAFLGGEVNFGGNADEIVLSRAVFSLPVVGGDPHLHNLLVGYANEVLARRSAPSAVGTRSKVEDVLIKLLPHGRANALEVARQLGMSRRTLTRALSGEGTSFSEVLEQLREILAKRYLQERELPISQIAWLLGYREISSFTHACKRWTGMTPRRLRLADLPSAN</sequence>
<dbReference type="InterPro" id="IPR009057">
    <property type="entry name" value="Homeodomain-like_sf"/>
</dbReference>
<dbReference type="AlphaFoldDB" id="A0A0R3KKG1"/>
<dbReference type="STRING" id="280332.CQ12_23470"/>
<name>A0A0R3KKG1_9BRAD</name>
<keyword evidence="2" id="KW-0238">DNA-binding</keyword>
<dbReference type="OrthoDB" id="9805730at2"/>
<evidence type="ECO:0000313" key="5">
    <source>
        <dbReference type="EMBL" id="KRQ96233.1"/>
    </source>
</evidence>
<keyword evidence="6" id="KW-1185">Reference proteome</keyword>
<protein>
    <submittedName>
        <fullName evidence="5">Transcriptional regulator</fullName>
    </submittedName>
</protein>
<evidence type="ECO:0000256" key="1">
    <source>
        <dbReference type="ARBA" id="ARBA00023015"/>
    </source>
</evidence>
<evidence type="ECO:0000259" key="4">
    <source>
        <dbReference type="PROSITE" id="PS01124"/>
    </source>
</evidence>
<organism evidence="5 6">
    <name type="scientific">Bradyrhizobium jicamae</name>
    <dbReference type="NCBI Taxonomy" id="280332"/>
    <lineage>
        <taxon>Bacteria</taxon>
        <taxon>Pseudomonadati</taxon>
        <taxon>Pseudomonadota</taxon>
        <taxon>Alphaproteobacteria</taxon>
        <taxon>Hyphomicrobiales</taxon>
        <taxon>Nitrobacteraceae</taxon>
        <taxon>Bradyrhizobium</taxon>
    </lineage>
</organism>
<dbReference type="InterPro" id="IPR018060">
    <property type="entry name" value="HTH_AraC"/>
</dbReference>
<dbReference type="GO" id="GO:0005829">
    <property type="term" value="C:cytosol"/>
    <property type="evidence" value="ECO:0007669"/>
    <property type="project" value="TreeGrafter"/>
</dbReference>
<proteinExistence type="predicted"/>
<evidence type="ECO:0000313" key="6">
    <source>
        <dbReference type="Proteomes" id="UP000050863"/>
    </source>
</evidence>
<comment type="caution">
    <text evidence="5">The sequence shown here is derived from an EMBL/GenBank/DDBJ whole genome shotgun (WGS) entry which is preliminary data.</text>
</comment>
<keyword evidence="3" id="KW-0804">Transcription</keyword>
<dbReference type="PANTHER" id="PTHR47894:SF4">
    <property type="entry name" value="HTH-TYPE TRANSCRIPTIONAL REGULATOR GADX"/>
    <property type="match status" value="1"/>
</dbReference>
<evidence type="ECO:0000256" key="3">
    <source>
        <dbReference type="ARBA" id="ARBA00023163"/>
    </source>
</evidence>